<proteinExistence type="predicted"/>
<gene>
    <name evidence="1" type="ORF">J2S76_001645</name>
</gene>
<organism evidence="1 2">
    <name type="scientific">Ancylobacter vacuolatus</name>
    <dbReference type="NCBI Taxonomy" id="223389"/>
    <lineage>
        <taxon>Bacteria</taxon>
        <taxon>Pseudomonadati</taxon>
        <taxon>Pseudomonadota</taxon>
        <taxon>Alphaproteobacteria</taxon>
        <taxon>Hyphomicrobiales</taxon>
        <taxon>Xanthobacteraceae</taxon>
        <taxon>Ancylobacter</taxon>
    </lineage>
</organism>
<evidence type="ECO:0000313" key="2">
    <source>
        <dbReference type="Proteomes" id="UP001238467"/>
    </source>
</evidence>
<reference evidence="1 2" key="1">
    <citation type="submission" date="2023-07" db="EMBL/GenBank/DDBJ databases">
        <title>Genomic Encyclopedia of Type Strains, Phase IV (KMG-IV): sequencing the most valuable type-strain genomes for metagenomic binning, comparative biology and taxonomic classification.</title>
        <authorList>
            <person name="Goeker M."/>
        </authorList>
    </citation>
    <scope>NUCLEOTIDE SEQUENCE [LARGE SCALE GENOMIC DNA]</scope>
    <source>
        <strain evidence="1 2">DSM 1277</strain>
    </source>
</reference>
<dbReference type="Proteomes" id="UP001238467">
    <property type="component" value="Unassembled WGS sequence"/>
</dbReference>
<dbReference type="EMBL" id="JAUSUH010000003">
    <property type="protein sequence ID" value="MDQ0347221.1"/>
    <property type="molecule type" value="Genomic_DNA"/>
</dbReference>
<sequence length="56" mass="5766">MGALVPFPTLRPQGEAVGVRVPPEGSAKVIILPVVQYVRPGAATLAPAAVVVHDPR</sequence>
<accession>A0ABU0DFM4</accession>
<dbReference type="RefSeq" id="WP_307059321.1">
    <property type="nucleotide sequence ID" value="NZ_JAUSUH010000003.1"/>
</dbReference>
<protein>
    <submittedName>
        <fullName evidence="1">Uncharacterized protein</fullName>
    </submittedName>
</protein>
<evidence type="ECO:0000313" key="1">
    <source>
        <dbReference type="EMBL" id="MDQ0347221.1"/>
    </source>
</evidence>
<name>A0ABU0DFM4_9HYPH</name>
<comment type="caution">
    <text evidence="1">The sequence shown here is derived from an EMBL/GenBank/DDBJ whole genome shotgun (WGS) entry which is preliminary data.</text>
</comment>
<keyword evidence="2" id="KW-1185">Reference proteome</keyword>